<feature type="non-terminal residue" evidence="1">
    <location>
        <position position="56"/>
    </location>
</feature>
<dbReference type="Proteomes" id="UP000499080">
    <property type="component" value="Unassembled WGS sequence"/>
</dbReference>
<protein>
    <submittedName>
        <fullName evidence="1">Uncharacterized protein</fullName>
    </submittedName>
</protein>
<sequence>MLYLGRMLYPFKYHWESVDSAVEVNDAVHYPFKYHCEPVDLAVEVEDAVHYPFKYH</sequence>
<keyword evidence="2" id="KW-1185">Reference proteome</keyword>
<gene>
    <name evidence="1" type="ORF">AVEN_93568_1</name>
</gene>
<evidence type="ECO:0000313" key="2">
    <source>
        <dbReference type="Proteomes" id="UP000499080"/>
    </source>
</evidence>
<dbReference type="EMBL" id="BGPR01000026">
    <property type="protein sequence ID" value="GBL81824.1"/>
    <property type="molecule type" value="Genomic_DNA"/>
</dbReference>
<name>A0A4Y2AS68_ARAVE</name>
<organism evidence="1 2">
    <name type="scientific">Araneus ventricosus</name>
    <name type="common">Orbweaver spider</name>
    <name type="synonym">Epeira ventricosa</name>
    <dbReference type="NCBI Taxonomy" id="182803"/>
    <lineage>
        <taxon>Eukaryota</taxon>
        <taxon>Metazoa</taxon>
        <taxon>Ecdysozoa</taxon>
        <taxon>Arthropoda</taxon>
        <taxon>Chelicerata</taxon>
        <taxon>Arachnida</taxon>
        <taxon>Araneae</taxon>
        <taxon>Araneomorphae</taxon>
        <taxon>Entelegynae</taxon>
        <taxon>Araneoidea</taxon>
        <taxon>Araneidae</taxon>
        <taxon>Araneus</taxon>
    </lineage>
</organism>
<dbReference type="AlphaFoldDB" id="A0A4Y2AS68"/>
<reference evidence="1 2" key="1">
    <citation type="journal article" date="2019" name="Sci. Rep.">
        <title>Orb-weaving spider Araneus ventricosus genome elucidates the spidroin gene catalogue.</title>
        <authorList>
            <person name="Kono N."/>
            <person name="Nakamura H."/>
            <person name="Ohtoshi R."/>
            <person name="Moran D.A.P."/>
            <person name="Shinohara A."/>
            <person name="Yoshida Y."/>
            <person name="Fujiwara M."/>
            <person name="Mori M."/>
            <person name="Tomita M."/>
            <person name="Arakawa K."/>
        </authorList>
    </citation>
    <scope>NUCLEOTIDE SEQUENCE [LARGE SCALE GENOMIC DNA]</scope>
</reference>
<evidence type="ECO:0000313" key="1">
    <source>
        <dbReference type="EMBL" id="GBL81824.1"/>
    </source>
</evidence>
<proteinExistence type="predicted"/>
<accession>A0A4Y2AS68</accession>
<comment type="caution">
    <text evidence="1">The sequence shown here is derived from an EMBL/GenBank/DDBJ whole genome shotgun (WGS) entry which is preliminary data.</text>
</comment>